<evidence type="ECO:0000313" key="2">
    <source>
        <dbReference type="EMBL" id="KAI9253981.1"/>
    </source>
</evidence>
<feature type="region of interest" description="Disordered" evidence="1">
    <location>
        <begin position="69"/>
        <end position="88"/>
    </location>
</feature>
<name>A0AAD5PAX1_9FUNG</name>
<feature type="compositionally biased region" description="Basic and acidic residues" evidence="1">
    <location>
        <begin position="157"/>
        <end position="167"/>
    </location>
</feature>
<accession>A0AAD5PAX1</accession>
<comment type="caution">
    <text evidence="2">The sequence shown here is derived from an EMBL/GenBank/DDBJ whole genome shotgun (WGS) entry which is preliminary data.</text>
</comment>
<protein>
    <submittedName>
        <fullName evidence="2">Uncharacterized protein</fullName>
    </submittedName>
</protein>
<feature type="region of interest" description="Disordered" evidence="1">
    <location>
        <begin position="106"/>
        <end position="172"/>
    </location>
</feature>
<proteinExistence type="predicted"/>
<feature type="region of interest" description="Disordered" evidence="1">
    <location>
        <begin position="1"/>
        <end position="34"/>
    </location>
</feature>
<dbReference type="EMBL" id="JAIXMP010000025">
    <property type="protein sequence ID" value="KAI9253981.1"/>
    <property type="molecule type" value="Genomic_DNA"/>
</dbReference>
<dbReference type="Proteomes" id="UP001209540">
    <property type="component" value="Unassembled WGS sequence"/>
</dbReference>
<keyword evidence="3" id="KW-1185">Reference proteome</keyword>
<gene>
    <name evidence="2" type="ORF">BDA99DRAFT_519519</name>
</gene>
<feature type="region of interest" description="Disordered" evidence="1">
    <location>
        <begin position="204"/>
        <end position="252"/>
    </location>
</feature>
<evidence type="ECO:0000313" key="3">
    <source>
        <dbReference type="Proteomes" id="UP001209540"/>
    </source>
</evidence>
<sequence length="252" mass="28091">MSLISNITATPKSPSPLRTHFNTLPSRSPPSGLQVPQYPTPIHRLGIPRSHSTSSLHDLVTDLRQQQYQQKLDEEEEKKRLEEASKNSISRHTSFVVRYYNKAKSRSPSLSKALSSASPKKNSKCVPQQQPPPKKTKKPEPSPIVPGTAPSSVTEPRIQRADSRVKVELPPTPLVEPSAAVIEEVTIPIPESHQAVIINGIVVEDEKTENQGENDADKINEKHQDVNIDEEHNKSHDLEEENGDDKKIQLEN</sequence>
<reference evidence="2" key="1">
    <citation type="journal article" date="2022" name="IScience">
        <title>Evolution of zygomycete secretomes and the origins of terrestrial fungal ecologies.</title>
        <authorList>
            <person name="Chang Y."/>
            <person name="Wang Y."/>
            <person name="Mondo S."/>
            <person name="Ahrendt S."/>
            <person name="Andreopoulos W."/>
            <person name="Barry K."/>
            <person name="Beard J."/>
            <person name="Benny G.L."/>
            <person name="Blankenship S."/>
            <person name="Bonito G."/>
            <person name="Cuomo C."/>
            <person name="Desiro A."/>
            <person name="Gervers K.A."/>
            <person name="Hundley H."/>
            <person name="Kuo A."/>
            <person name="LaButti K."/>
            <person name="Lang B.F."/>
            <person name="Lipzen A."/>
            <person name="O'Donnell K."/>
            <person name="Pangilinan J."/>
            <person name="Reynolds N."/>
            <person name="Sandor L."/>
            <person name="Smith M.E."/>
            <person name="Tsang A."/>
            <person name="Grigoriev I.V."/>
            <person name="Stajich J.E."/>
            <person name="Spatafora J.W."/>
        </authorList>
    </citation>
    <scope>NUCLEOTIDE SEQUENCE</scope>
    <source>
        <strain evidence="2">RSA 2281</strain>
    </source>
</reference>
<evidence type="ECO:0000256" key="1">
    <source>
        <dbReference type="SAM" id="MobiDB-lite"/>
    </source>
</evidence>
<feature type="compositionally biased region" description="Basic and acidic residues" evidence="1">
    <location>
        <begin position="204"/>
        <end position="237"/>
    </location>
</feature>
<feature type="compositionally biased region" description="Low complexity" evidence="1">
    <location>
        <begin position="106"/>
        <end position="120"/>
    </location>
</feature>
<feature type="compositionally biased region" description="Polar residues" evidence="1">
    <location>
        <begin position="20"/>
        <end position="31"/>
    </location>
</feature>
<feature type="compositionally biased region" description="Polar residues" evidence="1">
    <location>
        <begin position="1"/>
        <end position="12"/>
    </location>
</feature>
<dbReference type="AlphaFoldDB" id="A0AAD5PAX1"/>
<feature type="non-terminal residue" evidence="2">
    <location>
        <position position="252"/>
    </location>
</feature>
<reference evidence="2" key="2">
    <citation type="submission" date="2023-02" db="EMBL/GenBank/DDBJ databases">
        <authorList>
            <consortium name="DOE Joint Genome Institute"/>
            <person name="Mondo S.J."/>
            <person name="Chang Y."/>
            <person name="Wang Y."/>
            <person name="Ahrendt S."/>
            <person name="Andreopoulos W."/>
            <person name="Barry K."/>
            <person name="Beard J."/>
            <person name="Benny G.L."/>
            <person name="Blankenship S."/>
            <person name="Bonito G."/>
            <person name="Cuomo C."/>
            <person name="Desiro A."/>
            <person name="Gervers K.A."/>
            <person name="Hundley H."/>
            <person name="Kuo A."/>
            <person name="LaButti K."/>
            <person name="Lang B.F."/>
            <person name="Lipzen A."/>
            <person name="O'Donnell K."/>
            <person name="Pangilinan J."/>
            <person name="Reynolds N."/>
            <person name="Sandor L."/>
            <person name="Smith M.W."/>
            <person name="Tsang A."/>
            <person name="Grigoriev I.V."/>
            <person name="Stajich J.E."/>
            <person name="Spatafora J.W."/>
        </authorList>
    </citation>
    <scope>NUCLEOTIDE SEQUENCE</scope>
    <source>
        <strain evidence="2">RSA 2281</strain>
    </source>
</reference>
<organism evidence="2 3">
    <name type="scientific">Phascolomyces articulosus</name>
    <dbReference type="NCBI Taxonomy" id="60185"/>
    <lineage>
        <taxon>Eukaryota</taxon>
        <taxon>Fungi</taxon>
        <taxon>Fungi incertae sedis</taxon>
        <taxon>Mucoromycota</taxon>
        <taxon>Mucoromycotina</taxon>
        <taxon>Mucoromycetes</taxon>
        <taxon>Mucorales</taxon>
        <taxon>Lichtheimiaceae</taxon>
        <taxon>Phascolomyces</taxon>
    </lineage>
</organism>